<name>A0A8J3SN12_9ACTN</name>
<keyword evidence="3" id="KW-0804">Transcription</keyword>
<accession>A0A8J3SN12</accession>
<dbReference type="CDD" id="cd07377">
    <property type="entry name" value="WHTH_GntR"/>
    <property type="match status" value="1"/>
</dbReference>
<sequence length="229" mass="24547">MVIVRDTLVDALVARLRDGVLSGRYPPGAYLPSERELAAEYGVTRTSLKHALSRLAQLGLVETKHGVGTRVLDYLSSGGPELLPMLVVADGPGWLEETFQARREIGALVYARAAERRGAGHCADLRALHEAVAAAQTADDAQLAECEIHRVLAAASGNRVYGFLVNSLLNAYLPVRQLLIAPFRDPGRAAGRLTPLVEAVCAGEAGEAHTAAVRYLAETERLMLSGEDR</sequence>
<dbReference type="PROSITE" id="PS50949">
    <property type="entry name" value="HTH_GNTR"/>
    <property type="match status" value="1"/>
</dbReference>
<dbReference type="PRINTS" id="PR00035">
    <property type="entry name" value="HTHGNTR"/>
</dbReference>
<feature type="domain" description="HTH gntR-type" evidence="4">
    <location>
        <begin position="6"/>
        <end position="74"/>
    </location>
</feature>
<keyword evidence="1" id="KW-0805">Transcription regulation</keyword>
<dbReference type="InterPro" id="IPR011711">
    <property type="entry name" value="GntR_C"/>
</dbReference>
<dbReference type="InterPro" id="IPR036390">
    <property type="entry name" value="WH_DNA-bd_sf"/>
</dbReference>
<dbReference type="Gene3D" id="1.10.10.10">
    <property type="entry name" value="Winged helix-like DNA-binding domain superfamily/Winged helix DNA-binding domain"/>
    <property type="match status" value="1"/>
</dbReference>
<gene>
    <name evidence="5" type="ORF">Psi01_78520</name>
</gene>
<dbReference type="Gene3D" id="1.20.120.530">
    <property type="entry name" value="GntR ligand-binding domain-like"/>
    <property type="match status" value="1"/>
</dbReference>
<dbReference type="PANTHER" id="PTHR43537:SF44">
    <property type="entry name" value="GNTR FAMILY REGULATORY PROTEIN"/>
    <property type="match status" value="1"/>
</dbReference>
<dbReference type="PANTHER" id="PTHR43537">
    <property type="entry name" value="TRANSCRIPTIONAL REGULATOR, GNTR FAMILY"/>
    <property type="match status" value="1"/>
</dbReference>
<evidence type="ECO:0000313" key="5">
    <source>
        <dbReference type="EMBL" id="GIH97222.1"/>
    </source>
</evidence>
<evidence type="ECO:0000256" key="2">
    <source>
        <dbReference type="ARBA" id="ARBA00023125"/>
    </source>
</evidence>
<evidence type="ECO:0000256" key="1">
    <source>
        <dbReference type="ARBA" id="ARBA00023015"/>
    </source>
</evidence>
<proteinExistence type="predicted"/>
<evidence type="ECO:0000259" key="4">
    <source>
        <dbReference type="PROSITE" id="PS50949"/>
    </source>
</evidence>
<protein>
    <recommendedName>
        <fullName evidence="4">HTH gntR-type domain-containing protein</fullName>
    </recommendedName>
</protein>
<dbReference type="InterPro" id="IPR000524">
    <property type="entry name" value="Tscrpt_reg_HTH_GntR"/>
</dbReference>
<dbReference type="Proteomes" id="UP000619788">
    <property type="component" value="Unassembled WGS sequence"/>
</dbReference>
<dbReference type="Pfam" id="PF00392">
    <property type="entry name" value="GntR"/>
    <property type="match status" value="1"/>
</dbReference>
<dbReference type="InterPro" id="IPR008920">
    <property type="entry name" value="TF_FadR/GntR_C"/>
</dbReference>
<dbReference type="RefSeq" id="WP_204069229.1">
    <property type="nucleotide sequence ID" value="NZ_BOOJ01000079.1"/>
</dbReference>
<keyword evidence="6" id="KW-1185">Reference proteome</keyword>
<keyword evidence="2" id="KW-0238">DNA-binding</keyword>
<dbReference type="GO" id="GO:0003700">
    <property type="term" value="F:DNA-binding transcription factor activity"/>
    <property type="evidence" value="ECO:0007669"/>
    <property type="project" value="InterPro"/>
</dbReference>
<dbReference type="GO" id="GO:0003677">
    <property type="term" value="F:DNA binding"/>
    <property type="evidence" value="ECO:0007669"/>
    <property type="project" value="UniProtKB-KW"/>
</dbReference>
<dbReference type="AlphaFoldDB" id="A0A8J3SN12"/>
<organism evidence="5 6">
    <name type="scientific">Planobispora siamensis</name>
    <dbReference type="NCBI Taxonomy" id="936338"/>
    <lineage>
        <taxon>Bacteria</taxon>
        <taxon>Bacillati</taxon>
        <taxon>Actinomycetota</taxon>
        <taxon>Actinomycetes</taxon>
        <taxon>Streptosporangiales</taxon>
        <taxon>Streptosporangiaceae</taxon>
        <taxon>Planobispora</taxon>
    </lineage>
</organism>
<evidence type="ECO:0000256" key="3">
    <source>
        <dbReference type="ARBA" id="ARBA00023163"/>
    </source>
</evidence>
<comment type="caution">
    <text evidence="5">The sequence shown here is derived from an EMBL/GenBank/DDBJ whole genome shotgun (WGS) entry which is preliminary data.</text>
</comment>
<dbReference type="SUPFAM" id="SSF48008">
    <property type="entry name" value="GntR ligand-binding domain-like"/>
    <property type="match status" value="1"/>
</dbReference>
<dbReference type="SMART" id="SM00345">
    <property type="entry name" value="HTH_GNTR"/>
    <property type="match status" value="1"/>
</dbReference>
<dbReference type="Pfam" id="PF07729">
    <property type="entry name" value="FCD"/>
    <property type="match status" value="1"/>
</dbReference>
<evidence type="ECO:0000313" key="6">
    <source>
        <dbReference type="Proteomes" id="UP000619788"/>
    </source>
</evidence>
<dbReference type="SUPFAM" id="SSF46785">
    <property type="entry name" value="Winged helix' DNA-binding domain"/>
    <property type="match status" value="1"/>
</dbReference>
<dbReference type="SMART" id="SM00895">
    <property type="entry name" value="FCD"/>
    <property type="match status" value="1"/>
</dbReference>
<dbReference type="EMBL" id="BOOJ01000079">
    <property type="protein sequence ID" value="GIH97222.1"/>
    <property type="molecule type" value="Genomic_DNA"/>
</dbReference>
<dbReference type="InterPro" id="IPR036388">
    <property type="entry name" value="WH-like_DNA-bd_sf"/>
</dbReference>
<reference evidence="5 6" key="1">
    <citation type="submission" date="2021-01" db="EMBL/GenBank/DDBJ databases">
        <title>Whole genome shotgun sequence of Planobispora siamensis NBRC 107568.</title>
        <authorList>
            <person name="Komaki H."/>
            <person name="Tamura T."/>
        </authorList>
    </citation>
    <scope>NUCLEOTIDE SEQUENCE [LARGE SCALE GENOMIC DNA]</scope>
    <source>
        <strain evidence="5 6">NBRC 107568</strain>
    </source>
</reference>